<dbReference type="PROSITE" id="PS51755">
    <property type="entry name" value="OMPR_PHOB"/>
    <property type="match status" value="1"/>
</dbReference>
<dbReference type="InterPro" id="IPR001867">
    <property type="entry name" value="OmpR/PhoB-type_DNA-bd"/>
</dbReference>
<evidence type="ECO:0000256" key="8">
    <source>
        <dbReference type="SAM" id="MobiDB-lite"/>
    </source>
</evidence>
<evidence type="ECO:0000256" key="5">
    <source>
        <dbReference type="ARBA" id="ARBA00023163"/>
    </source>
</evidence>
<accession>A0ABP3QJG7</accession>
<evidence type="ECO:0000259" key="10">
    <source>
        <dbReference type="PROSITE" id="PS51755"/>
    </source>
</evidence>
<feature type="modified residue" description="4-aspartylphosphate" evidence="6">
    <location>
        <position position="96"/>
    </location>
</feature>
<dbReference type="PROSITE" id="PS50110">
    <property type="entry name" value="RESPONSE_REGULATORY"/>
    <property type="match status" value="1"/>
</dbReference>
<reference evidence="12" key="1">
    <citation type="journal article" date="2019" name="Int. J. Syst. Evol. Microbiol.">
        <title>The Global Catalogue of Microorganisms (GCM) 10K type strain sequencing project: providing services to taxonomists for standard genome sequencing and annotation.</title>
        <authorList>
            <consortium name="The Broad Institute Genomics Platform"/>
            <consortium name="The Broad Institute Genome Sequencing Center for Infectious Disease"/>
            <person name="Wu L."/>
            <person name="Ma J."/>
        </authorList>
    </citation>
    <scope>NUCLEOTIDE SEQUENCE [LARGE SCALE GENOMIC DNA]</scope>
    <source>
        <strain evidence="12">JCM 9933</strain>
    </source>
</reference>
<protein>
    <submittedName>
        <fullName evidence="11">Response regulator</fullName>
    </submittedName>
</protein>
<organism evidence="11 12">
    <name type="scientific">Craurococcus roseus</name>
    <dbReference type="NCBI Taxonomy" id="77585"/>
    <lineage>
        <taxon>Bacteria</taxon>
        <taxon>Pseudomonadati</taxon>
        <taxon>Pseudomonadota</taxon>
        <taxon>Alphaproteobacteria</taxon>
        <taxon>Acetobacterales</taxon>
        <taxon>Acetobacteraceae</taxon>
        <taxon>Craurococcus</taxon>
    </lineage>
</organism>
<evidence type="ECO:0000256" key="7">
    <source>
        <dbReference type="PROSITE-ProRule" id="PRU01091"/>
    </source>
</evidence>
<dbReference type="CDD" id="cd17574">
    <property type="entry name" value="REC_OmpR"/>
    <property type="match status" value="1"/>
</dbReference>
<dbReference type="Pfam" id="PF00072">
    <property type="entry name" value="Response_reg"/>
    <property type="match status" value="1"/>
</dbReference>
<comment type="caution">
    <text evidence="11">The sequence shown here is derived from an EMBL/GenBank/DDBJ whole genome shotgun (WGS) entry which is preliminary data.</text>
</comment>
<evidence type="ECO:0000259" key="9">
    <source>
        <dbReference type="PROSITE" id="PS50110"/>
    </source>
</evidence>
<dbReference type="Proteomes" id="UP001501588">
    <property type="component" value="Unassembled WGS sequence"/>
</dbReference>
<keyword evidence="2" id="KW-0902">Two-component regulatory system</keyword>
<dbReference type="InterPro" id="IPR039420">
    <property type="entry name" value="WalR-like"/>
</dbReference>
<keyword evidence="1 6" id="KW-0597">Phosphoprotein</keyword>
<evidence type="ECO:0000256" key="6">
    <source>
        <dbReference type="PROSITE-ProRule" id="PRU00169"/>
    </source>
</evidence>
<feature type="domain" description="Response regulatory" evidence="9">
    <location>
        <begin position="45"/>
        <end position="160"/>
    </location>
</feature>
<evidence type="ECO:0000313" key="12">
    <source>
        <dbReference type="Proteomes" id="UP001501588"/>
    </source>
</evidence>
<keyword evidence="3" id="KW-0805">Transcription regulation</keyword>
<dbReference type="SUPFAM" id="SSF46894">
    <property type="entry name" value="C-terminal effector domain of the bipartite response regulators"/>
    <property type="match status" value="1"/>
</dbReference>
<evidence type="ECO:0000256" key="3">
    <source>
        <dbReference type="ARBA" id="ARBA00023015"/>
    </source>
</evidence>
<keyword evidence="5" id="KW-0804">Transcription</keyword>
<dbReference type="InterPro" id="IPR001789">
    <property type="entry name" value="Sig_transdc_resp-reg_receiver"/>
</dbReference>
<gene>
    <name evidence="11" type="ORF">GCM10009416_33200</name>
</gene>
<dbReference type="CDD" id="cd00383">
    <property type="entry name" value="trans_reg_C"/>
    <property type="match status" value="1"/>
</dbReference>
<dbReference type="EMBL" id="BAAAFZ010000053">
    <property type="protein sequence ID" value="GAA0592191.1"/>
    <property type="molecule type" value="Genomic_DNA"/>
</dbReference>
<dbReference type="SMART" id="SM00448">
    <property type="entry name" value="REC"/>
    <property type="match status" value="1"/>
</dbReference>
<dbReference type="Gene3D" id="3.40.50.2300">
    <property type="match status" value="1"/>
</dbReference>
<dbReference type="Gene3D" id="6.10.250.690">
    <property type="match status" value="1"/>
</dbReference>
<feature type="region of interest" description="Disordered" evidence="8">
    <location>
        <begin position="1"/>
        <end position="39"/>
    </location>
</feature>
<sequence>MRVVACAAHPGPRADRGRRMTPRLPPAGGEAPPRPVRGALEPDPHVLVVEDDGEVRHLLARLLRENGFAVSAARDGREMREVLANAAPPVDLVLLDVMLPGASGMDLLREIRATSRLPVVMLTARGEETDRVLGLEFGADDYVTKPFGRRELVARLRAVLRRVRGGDPDAAGQPAEAPHAAGGGRLLRFAGWTLDTGRRELVSPAGAAVDLSGAEYDLLMAFLAHPQRVLGRDQLLEVGRRRFGDAFDRTVDVQVSRLRRKIEPDESAAPLIKTVRGAGYVFVAPVERA</sequence>
<dbReference type="InterPro" id="IPR036388">
    <property type="entry name" value="WH-like_DNA-bd_sf"/>
</dbReference>
<keyword evidence="4 7" id="KW-0238">DNA-binding</keyword>
<dbReference type="SMART" id="SM00862">
    <property type="entry name" value="Trans_reg_C"/>
    <property type="match status" value="1"/>
</dbReference>
<dbReference type="SUPFAM" id="SSF52172">
    <property type="entry name" value="CheY-like"/>
    <property type="match status" value="1"/>
</dbReference>
<dbReference type="InterPro" id="IPR016032">
    <property type="entry name" value="Sig_transdc_resp-reg_C-effctor"/>
</dbReference>
<dbReference type="PANTHER" id="PTHR48111:SF4">
    <property type="entry name" value="DNA-BINDING DUAL TRANSCRIPTIONAL REGULATOR OMPR"/>
    <property type="match status" value="1"/>
</dbReference>
<evidence type="ECO:0000256" key="2">
    <source>
        <dbReference type="ARBA" id="ARBA00023012"/>
    </source>
</evidence>
<name>A0ABP3QJG7_9PROT</name>
<dbReference type="PANTHER" id="PTHR48111">
    <property type="entry name" value="REGULATOR OF RPOS"/>
    <property type="match status" value="1"/>
</dbReference>
<keyword evidence="12" id="KW-1185">Reference proteome</keyword>
<dbReference type="Pfam" id="PF00486">
    <property type="entry name" value="Trans_reg_C"/>
    <property type="match status" value="1"/>
</dbReference>
<proteinExistence type="predicted"/>
<dbReference type="InterPro" id="IPR011006">
    <property type="entry name" value="CheY-like_superfamily"/>
</dbReference>
<evidence type="ECO:0000256" key="4">
    <source>
        <dbReference type="ARBA" id="ARBA00023125"/>
    </source>
</evidence>
<feature type="domain" description="OmpR/PhoB-type" evidence="10">
    <location>
        <begin position="184"/>
        <end position="284"/>
    </location>
</feature>
<evidence type="ECO:0000256" key="1">
    <source>
        <dbReference type="ARBA" id="ARBA00022553"/>
    </source>
</evidence>
<feature type="DNA-binding region" description="OmpR/PhoB-type" evidence="7">
    <location>
        <begin position="184"/>
        <end position="284"/>
    </location>
</feature>
<evidence type="ECO:0000313" key="11">
    <source>
        <dbReference type="EMBL" id="GAA0592191.1"/>
    </source>
</evidence>
<dbReference type="Gene3D" id="1.10.10.10">
    <property type="entry name" value="Winged helix-like DNA-binding domain superfamily/Winged helix DNA-binding domain"/>
    <property type="match status" value="1"/>
</dbReference>